<dbReference type="InterPro" id="IPR032710">
    <property type="entry name" value="NTF2-like_dom_sf"/>
</dbReference>
<name>A0A6J7GSR0_9ZZZZ</name>
<reference evidence="1" key="1">
    <citation type="submission" date="2020-05" db="EMBL/GenBank/DDBJ databases">
        <authorList>
            <person name="Chiriac C."/>
            <person name="Salcher M."/>
            <person name="Ghai R."/>
            <person name="Kavagutti S V."/>
        </authorList>
    </citation>
    <scope>NUCLEOTIDE SEQUENCE</scope>
</reference>
<evidence type="ECO:0000313" key="1">
    <source>
        <dbReference type="EMBL" id="CAB4907775.1"/>
    </source>
</evidence>
<proteinExistence type="predicted"/>
<dbReference type="AlphaFoldDB" id="A0A6J7GSR0"/>
<dbReference type="SUPFAM" id="SSF54427">
    <property type="entry name" value="NTF2-like"/>
    <property type="match status" value="1"/>
</dbReference>
<dbReference type="EMBL" id="CAFBMQ010000078">
    <property type="protein sequence ID" value="CAB4907775.1"/>
    <property type="molecule type" value="Genomic_DNA"/>
</dbReference>
<organism evidence="1">
    <name type="scientific">freshwater metagenome</name>
    <dbReference type="NCBI Taxonomy" id="449393"/>
    <lineage>
        <taxon>unclassified sequences</taxon>
        <taxon>metagenomes</taxon>
        <taxon>ecological metagenomes</taxon>
    </lineage>
</organism>
<accession>A0A6J7GSR0</accession>
<protein>
    <submittedName>
        <fullName evidence="1">Unannotated protein</fullName>
    </submittedName>
</protein>
<sequence>MTVPGAEFVRALAAKDTAGLLAVLSPTVVFRGMTPGRFWEAGTAEATVHEVLYVWFEPADVVAEVLSVETADVADRHRVDYRLVVRNDDGRHLVEQRAYYDLDDEGRIAAVHAVCAGFRPLP</sequence>
<gene>
    <name evidence="1" type="ORF">UFOPK3609_00654</name>
</gene>